<feature type="non-terminal residue" evidence="1">
    <location>
        <position position="1"/>
    </location>
</feature>
<keyword evidence="2" id="KW-1185">Reference proteome</keyword>
<dbReference type="RefSeq" id="WP_207658204.1">
    <property type="nucleotide sequence ID" value="NZ_NXNG01000047.1"/>
</dbReference>
<protein>
    <submittedName>
        <fullName evidence="1">Uncharacterized protein</fullName>
    </submittedName>
</protein>
<gene>
    <name evidence="1" type="ORF">CPT75_02215</name>
</gene>
<evidence type="ECO:0000313" key="1">
    <source>
        <dbReference type="EMBL" id="PWT25620.1"/>
    </source>
</evidence>
<evidence type="ECO:0000313" key="2">
    <source>
        <dbReference type="Proteomes" id="UP000245488"/>
    </source>
</evidence>
<comment type="caution">
    <text evidence="1">The sequence shown here is derived from an EMBL/GenBank/DDBJ whole genome shotgun (WGS) entry which is preliminary data.</text>
</comment>
<dbReference type="EMBL" id="NXNG01000047">
    <property type="protein sequence ID" value="PWT25620.1"/>
    <property type="molecule type" value="Genomic_DNA"/>
</dbReference>
<accession>A0A317FZQ6</accession>
<reference evidence="1 2" key="1">
    <citation type="submission" date="2017-09" db="EMBL/GenBank/DDBJ databases">
        <title>High-quality draft genome sequence of Butyrivibrio fibrisolvens INBov1, isolated from cow rumen.</title>
        <authorList>
            <person name="Rodriguez Hernaez J."/>
            <person name="Rivarola M."/>
            <person name="Paniego N."/>
            <person name="Cravero S."/>
            <person name="Ceron Cucchi M."/>
            <person name="Martinez M.C."/>
        </authorList>
    </citation>
    <scope>NUCLEOTIDE SEQUENCE [LARGE SCALE GENOMIC DNA]</scope>
    <source>
        <strain evidence="1 2">INBov1</strain>
    </source>
</reference>
<dbReference type="AlphaFoldDB" id="A0A317FZQ6"/>
<proteinExistence type="predicted"/>
<organism evidence="1 2">
    <name type="scientific">Butyrivibrio fibrisolvens</name>
    <dbReference type="NCBI Taxonomy" id="831"/>
    <lineage>
        <taxon>Bacteria</taxon>
        <taxon>Bacillati</taxon>
        <taxon>Bacillota</taxon>
        <taxon>Clostridia</taxon>
        <taxon>Lachnospirales</taxon>
        <taxon>Lachnospiraceae</taxon>
        <taxon>Butyrivibrio</taxon>
    </lineage>
</organism>
<dbReference type="Proteomes" id="UP000245488">
    <property type="component" value="Unassembled WGS sequence"/>
</dbReference>
<sequence>GFITRNGSTEGRVPKTKNCLCSFNDTHANEITGSEIDSFLADIESNLKGIPRTYITAAAGYCSKLLRYYPPSLV</sequence>
<name>A0A317FZQ6_BUTFI</name>